<keyword evidence="10" id="KW-1185">Reference proteome</keyword>
<evidence type="ECO:0000256" key="3">
    <source>
        <dbReference type="ARBA" id="ARBA00022824"/>
    </source>
</evidence>
<sequence>LFVHFCSQQVRQVTMIRWKWIFCLLLLLSMSYAFFVDDSIHHLIEYRLSEVSSNLLELDDDNNVVIRTRDYEQYTCSLPLINEELTHDFNYYNGPTPWELISPLKEGDVCSQRNDPFWSYEICHGKYVRQFHSSKDQKLSFYLGNFHANFISLTNKLSNDDKIKVNGEELPYLPVLYSQGTTCDLTGQPRRTRVMYVCYATPHEVIESITEVSTCNYDVVVLTQLICSHPLFKGITSPTNKIICTSHNKQSDPTPKSYTPVAHAQANNFHASYAPTVDRILKRSFAAIKEYDMKSDKLTELYTEMEKMKEKRVVMANSIDPIGLNDVLSGVACLDSGGQEYWNYKFCHMKTVLQYHDNGGTIQNSIGEFNIDEHIQYLMDNPSKRPNRYGGKVVQVVHFYSGGARCDDTSSGAFPRSTEVRIRCPIRRERQEKEELIFKISEPSKCKYIMTIESEQLCTAIQRTDHDGIFN</sequence>
<dbReference type="InterPro" id="IPR009011">
    <property type="entry name" value="Man6P_isomerase_rcpt-bd_dom_sf"/>
</dbReference>
<evidence type="ECO:0000256" key="2">
    <source>
        <dbReference type="ARBA" id="ARBA00022729"/>
    </source>
</evidence>
<evidence type="ECO:0000259" key="8">
    <source>
        <dbReference type="PROSITE" id="PS51914"/>
    </source>
</evidence>
<reference evidence="9" key="1">
    <citation type="submission" date="2023-10" db="EMBL/GenBank/DDBJ databases">
        <title>Genome assembly of Pristionchus species.</title>
        <authorList>
            <person name="Yoshida K."/>
            <person name="Sommer R.J."/>
        </authorList>
    </citation>
    <scope>NUCLEOTIDE SEQUENCE</scope>
    <source>
        <strain evidence="9">RS5133</strain>
    </source>
</reference>
<keyword evidence="3" id="KW-0256">Endoplasmic reticulum</keyword>
<dbReference type="GO" id="GO:0030970">
    <property type="term" value="P:retrograde protein transport, ER to cytosol"/>
    <property type="evidence" value="ECO:0007669"/>
    <property type="project" value="TreeGrafter"/>
</dbReference>
<comment type="caution">
    <text evidence="9">The sequence shown here is derived from an EMBL/GenBank/DDBJ whole genome shotgun (WGS) entry which is preliminary data.</text>
</comment>
<dbReference type="GO" id="GO:0005788">
    <property type="term" value="C:endoplasmic reticulum lumen"/>
    <property type="evidence" value="ECO:0007669"/>
    <property type="project" value="TreeGrafter"/>
</dbReference>
<dbReference type="PANTHER" id="PTHR15414">
    <property type="entry name" value="OS-9-RELATED"/>
    <property type="match status" value="1"/>
</dbReference>
<dbReference type="InterPro" id="IPR045149">
    <property type="entry name" value="OS-9-like"/>
</dbReference>
<gene>
    <name evidence="9" type="ORF">PFISCL1PPCAC_20014</name>
</gene>
<accession>A0AAV5WA62</accession>
<evidence type="ECO:0000256" key="6">
    <source>
        <dbReference type="ARBA" id="ARBA00041108"/>
    </source>
</evidence>
<dbReference type="InterPro" id="IPR044865">
    <property type="entry name" value="MRH_dom"/>
</dbReference>
<comment type="subcellular location">
    <subcellularLocation>
        <location evidence="1">Endoplasmic reticulum</location>
    </subcellularLocation>
</comment>
<keyword evidence="2" id="KW-0732">Signal</keyword>
<dbReference type="InterPro" id="IPR012913">
    <property type="entry name" value="OS9-like_dom"/>
</dbReference>
<keyword evidence="4" id="KW-1015">Disulfide bond</keyword>
<dbReference type="Gene3D" id="2.70.130.10">
    <property type="entry name" value="Mannose-6-phosphate receptor binding domain"/>
    <property type="match status" value="2"/>
</dbReference>
<evidence type="ECO:0000313" key="9">
    <source>
        <dbReference type="EMBL" id="GMT28717.1"/>
    </source>
</evidence>
<evidence type="ECO:0000256" key="7">
    <source>
        <dbReference type="ARBA" id="ARBA00041661"/>
    </source>
</evidence>
<proteinExistence type="predicted"/>
<evidence type="ECO:0000313" key="10">
    <source>
        <dbReference type="Proteomes" id="UP001432322"/>
    </source>
</evidence>
<evidence type="ECO:0000256" key="1">
    <source>
        <dbReference type="ARBA" id="ARBA00004240"/>
    </source>
</evidence>
<protein>
    <recommendedName>
        <fullName evidence="6">Endoplasmic reticulum lectin 1</fullName>
    </recommendedName>
    <alternativeName>
        <fullName evidence="7">ER lectin</fullName>
    </alternativeName>
</protein>
<dbReference type="SUPFAM" id="SSF50911">
    <property type="entry name" value="Mannose 6-phosphate receptor domain"/>
    <property type="match status" value="2"/>
</dbReference>
<dbReference type="PANTHER" id="PTHR15414:SF0">
    <property type="entry name" value="ENDOPLASMIC RETICULUM LECTIN 1"/>
    <property type="match status" value="1"/>
</dbReference>
<feature type="domain" description="MRH" evidence="8">
    <location>
        <begin position="331"/>
        <end position="460"/>
    </location>
</feature>
<evidence type="ECO:0000256" key="4">
    <source>
        <dbReference type="ARBA" id="ARBA00023157"/>
    </source>
</evidence>
<feature type="domain" description="MRH" evidence="8">
    <location>
        <begin position="108"/>
        <end position="229"/>
    </location>
</feature>
<dbReference type="Pfam" id="PF07915">
    <property type="entry name" value="PRKCSH"/>
    <property type="match status" value="2"/>
</dbReference>
<dbReference type="GO" id="GO:0030968">
    <property type="term" value="P:endoplasmic reticulum unfolded protein response"/>
    <property type="evidence" value="ECO:0007669"/>
    <property type="project" value="InterPro"/>
</dbReference>
<comment type="function">
    <text evidence="5">Probable lectin that binds selectively to improperly folded lumenal proteins. May function in endoplasmic reticulum quality control and endoplasmic reticulum-associated degradation (ERAD) of both non-glycosylated proteins and glycoproteins.</text>
</comment>
<dbReference type="PROSITE" id="PS51914">
    <property type="entry name" value="MRH"/>
    <property type="match status" value="2"/>
</dbReference>
<dbReference type="EMBL" id="BTSY01000005">
    <property type="protein sequence ID" value="GMT28717.1"/>
    <property type="molecule type" value="Genomic_DNA"/>
</dbReference>
<dbReference type="AlphaFoldDB" id="A0AAV5WA62"/>
<name>A0AAV5WA62_9BILA</name>
<organism evidence="9 10">
    <name type="scientific">Pristionchus fissidentatus</name>
    <dbReference type="NCBI Taxonomy" id="1538716"/>
    <lineage>
        <taxon>Eukaryota</taxon>
        <taxon>Metazoa</taxon>
        <taxon>Ecdysozoa</taxon>
        <taxon>Nematoda</taxon>
        <taxon>Chromadorea</taxon>
        <taxon>Rhabditida</taxon>
        <taxon>Rhabditina</taxon>
        <taxon>Diplogasteromorpha</taxon>
        <taxon>Diplogasteroidea</taxon>
        <taxon>Neodiplogasteridae</taxon>
        <taxon>Pristionchus</taxon>
    </lineage>
</organism>
<evidence type="ECO:0000256" key="5">
    <source>
        <dbReference type="ARBA" id="ARBA00037585"/>
    </source>
</evidence>
<feature type="non-terminal residue" evidence="9">
    <location>
        <position position="1"/>
    </location>
</feature>
<dbReference type="Proteomes" id="UP001432322">
    <property type="component" value="Unassembled WGS sequence"/>
</dbReference>